<name>A0ABQ8QHI2_9AGAR</name>
<dbReference type="Proteomes" id="UP001163828">
    <property type="component" value="Unassembled WGS sequence"/>
</dbReference>
<keyword evidence="1" id="KW-0812">Transmembrane</keyword>
<keyword evidence="1" id="KW-0472">Membrane</keyword>
<comment type="caution">
    <text evidence="2">The sequence shown here is derived from an EMBL/GenBank/DDBJ whole genome shotgun (WGS) entry which is preliminary data.</text>
</comment>
<organism evidence="2 3">
    <name type="scientific">Lentinula boryana</name>
    <dbReference type="NCBI Taxonomy" id="40481"/>
    <lineage>
        <taxon>Eukaryota</taxon>
        <taxon>Fungi</taxon>
        <taxon>Dikarya</taxon>
        <taxon>Basidiomycota</taxon>
        <taxon>Agaricomycotina</taxon>
        <taxon>Agaricomycetes</taxon>
        <taxon>Agaricomycetidae</taxon>
        <taxon>Agaricales</taxon>
        <taxon>Marasmiineae</taxon>
        <taxon>Omphalotaceae</taxon>
        <taxon>Lentinula</taxon>
    </lineage>
</organism>
<sequence>MCYPYIHIHITSYEFSAGTHFNSLLVFRSHRCYFTFVFSFFVCIPLVSSCFPPPPVLGFITNVLFPAPTKYLSRAAFFPSLPSLPLRCTLLAWFFFTTYFRSLIVFHPSHL</sequence>
<gene>
    <name evidence="2" type="ORF">F5050DRAFT_1747686</name>
</gene>
<keyword evidence="1" id="KW-1133">Transmembrane helix</keyword>
<proteinExistence type="predicted"/>
<accession>A0ABQ8QHI2</accession>
<evidence type="ECO:0000313" key="2">
    <source>
        <dbReference type="EMBL" id="KAJ3998017.1"/>
    </source>
</evidence>
<keyword evidence="3" id="KW-1185">Reference proteome</keyword>
<evidence type="ECO:0000256" key="1">
    <source>
        <dbReference type="SAM" id="Phobius"/>
    </source>
</evidence>
<evidence type="ECO:0000313" key="3">
    <source>
        <dbReference type="Proteomes" id="UP001163828"/>
    </source>
</evidence>
<reference evidence="2" key="1">
    <citation type="submission" date="2022-08" db="EMBL/GenBank/DDBJ databases">
        <authorList>
            <consortium name="DOE Joint Genome Institute"/>
            <person name="Min B."/>
            <person name="Riley R."/>
            <person name="Sierra-Patev S."/>
            <person name="Naranjo-Ortiz M."/>
            <person name="Looney B."/>
            <person name="Konkel Z."/>
            <person name="Slot J.C."/>
            <person name="Sakamoto Y."/>
            <person name="Steenwyk J.L."/>
            <person name="Rokas A."/>
            <person name="Carro J."/>
            <person name="Camarero S."/>
            <person name="Ferreira P."/>
            <person name="Molpeceres G."/>
            <person name="Ruiz-Duenas F.J."/>
            <person name="Serrano A."/>
            <person name="Henrissat B."/>
            <person name="Drula E."/>
            <person name="Hughes K.W."/>
            <person name="Mata J.L."/>
            <person name="Ishikawa N.K."/>
            <person name="Vargas-Isla R."/>
            <person name="Ushijima S."/>
            <person name="Smith C.A."/>
            <person name="Ahrendt S."/>
            <person name="Andreopoulos W."/>
            <person name="He G."/>
            <person name="Labutti K."/>
            <person name="Lipzen A."/>
            <person name="Ng V."/>
            <person name="Sandor L."/>
            <person name="Barry K."/>
            <person name="Martinez A.T."/>
            <person name="Xiao Y."/>
            <person name="Gibbons J.G."/>
            <person name="Terashima K."/>
            <person name="Hibbett D.S."/>
            <person name="Grigoriev I.V."/>
        </authorList>
    </citation>
    <scope>NUCLEOTIDE SEQUENCE</scope>
    <source>
        <strain evidence="2">TFB10827</strain>
    </source>
</reference>
<dbReference type="EMBL" id="MU790568">
    <property type="protein sequence ID" value="KAJ3998017.1"/>
    <property type="molecule type" value="Genomic_DNA"/>
</dbReference>
<protein>
    <submittedName>
        <fullName evidence="2">Uncharacterized protein</fullName>
    </submittedName>
</protein>
<feature type="transmembrane region" description="Helical" evidence="1">
    <location>
        <begin position="71"/>
        <end position="96"/>
    </location>
</feature>
<feature type="transmembrane region" description="Helical" evidence="1">
    <location>
        <begin position="32"/>
        <end position="51"/>
    </location>
</feature>